<dbReference type="Pfam" id="PF10967">
    <property type="entry name" value="DUF2769"/>
    <property type="match status" value="1"/>
</dbReference>
<protein>
    <submittedName>
        <fullName evidence="1">DUF2769 domain-containing protein</fullName>
    </submittedName>
</protein>
<dbReference type="AlphaFoldDB" id="A0A7K4HQ83"/>
<dbReference type="Proteomes" id="UP000570823">
    <property type="component" value="Unassembled WGS sequence"/>
</dbReference>
<gene>
    <name evidence="1" type="ORF">HWN36_07055</name>
</gene>
<comment type="caution">
    <text evidence="1">The sequence shown here is derived from an EMBL/GenBank/DDBJ whole genome shotgun (WGS) entry which is preliminary data.</text>
</comment>
<keyword evidence="2" id="KW-1185">Reference proteome</keyword>
<organism evidence="1 2">
    <name type="scientific">Methanofollis tationis</name>
    <dbReference type="NCBI Taxonomy" id="81417"/>
    <lineage>
        <taxon>Archaea</taxon>
        <taxon>Methanobacteriati</taxon>
        <taxon>Methanobacteriota</taxon>
        <taxon>Stenosarchaea group</taxon>
        <taxon>Methanomicrobia</taxon>
        <taxon>Methanomicrobiales</taxon>
        <taxon>Methanomicrobiaceae</taxon>
        <taxon>Methanofollis</taxon>
    </lineage>
</organism>
<name>A0A7K4HQ83_9EURY</name>
<dbReference type="InterPro" id="IPR020075">
    <property type="entry name" value="Uncharacterised_AF2234"/>
</dbReference>
<evidence type="ECO:0000313" key="2">
    <source>
        <dbReference type="Proteomes" id="UP000570823"/>
    </source>
</evidence>
<reference evidence="1 2" key="1">
    <citation type="submission" date="2020-06" db="EMBL/GenBank/DDBJ databases">
        <title>Methanofollis fontis sp. nov., a methanogen isolated from marine sediments near a cold seep at Four-Way Closure Ridge offshore southwestern Taiwan.</title>
        <authorList>
            <person name="Chen S.-C."/>
            <person name="Teng N.-H."/>
            <person name="Lin Y.-S."/>
            <person name="Lai M.-C."/>
            <person name="Chen H.-H."/>
            <person name="Wang C.-C."/>
        </authorList>
    </citation>
    <scope>NUCLEOTIDE SEQUENCE [LARGE SCALE GENOMIC DNA]</scope>
    <source>
        <strain evidence="1 2">DSM 2702</strain>
    </source>
</reference>
<sequence>MDTFETTLQEMKKMAPEEQKAVMEEKKAMCICPTCPSYTTCAKNGNELMFCATGKSFMCIPYEKECICPTCPVAKDMGLKYSFFCTRGAEKAQRYENTLWGSKMV</sequence>
<dbReference type="RefSeq" id="WP_176788703.1">
    <property type="nucleotide sequence ID" value="NZ_JABXWR010000001.1"/>
</dbReference>
<accession>A0A7K4HQ83</accession>
<dbReference type="EMBL" id="JABXWR010000001">
    <property type="protein sequence ID" value="NVO67070.1"/>
    <property type="molecule type" value="Genomic_DNA"/>
</dbReference>
<evidence type="ECO:0000313" key="1">
    <source>
        <dbReference type="EMBL" id="NVO67070.1"/>
    </source>
</evidence>
<proteinExistence type="predicted"/>